<dbReference type="RefSeq" id="WP_288184108.1">
    <property type="nucleotide sequence ID" value="NZ_LT608335.1"/>
</dbReference>
<evidence type="ECO:0000313" key="1">
    <source>
        <dbReference type="EMBL" id="SCM80920.1"/>
    </source>
</evidence>
<accession>A0A212LTY1</accession>
<dbReference type="EMBL" id="FMJE01000003">
    <property type="protein sequence ID" value="SCM80920.1"/>
    <property type="molecule type" value="Genomic_DNA"/>
</dbReference>
<name>A0A212LTY1_9FIRM</name>
<dbReference type="AlphaFoldDB" id="A0A212LTY1"/>
<protein>
    <submittedName>
        <fullName evidence="1">Uncharacterized protein</fullName>
    </submittedName>
</protein>
<sequence>MKQYECRKVENCFSGANIYEYRLRIKADEGFLESFTSVASLKYYKNFPRPCFQATLSDGTTLKGVIADSVIRVSFPDNQPHSSKDNFETLLENLLKQQADGRER</sequence>
<reference evidence="1" key="1">
    <citation type="submission" date="2016-08" db="EMBL/GenBank/DDBJ databases">
        <authorList>
            <person name="Seilhamer J.J."/>
        </authorList>
    </citation>
    <scope>NUCLEOTIDE SEQUENCE</scope>
    <source>
        <strain evidence="1">86</strain>
    </source>
</reference>
<gene>
    <name evidence="1" type="ORF">KL86SPO_31098</name>
</gene>
<organism evidence="1">
    <name type="scientific">uncultured Sporomusa sp</name>
    <dbReference type="NCBI Taxonomy" id="307249"/>
    <lineage>
        <taxon>Bacteria</taxon>
        <taxon>Bacillati</taxon>
        <taxon>Bacillota</taxon>
        <taxon>Negativicutes</taxon>
        <taxon>Selenomonadales</taxon>
        <taxon>Sporomusaceae</taxon>
        <taxon>Sporomusa</taxon>
        <taxon>environmental samples</taxon>
    </lineage>
</organism>
<proteinExistence type="predicted"/>